<dbReference type="GO" id="GO:0016989">
    <property type="term" value="F:sigma factor antagonist activity"/>
    <property type="evidence" value="ECO:0007669"/>
    <property type="project" value="TreeGrafter"/>
</dbReference>
<dbReference type="PANTHER" id="PTHR30273:SF2">
    <property type="entry name" value="PROTEIN FECR"/>
    <property type="match status" value="1"/>
</dbReference>
<keyword evidence="1" id="KW-1133">Transmembrane helix</keyword>
<evidence type="ECO:0000313" key="5">
    <source>
        <dbReference type="Proteomes" id="UP000515237"/>
    </source>
</evidence>
<evidence type="ECO:0000313" key="4">
    <source>
        <dbReference type="EMBL" id="QNF33202.1"/>
    </source>
</evidence>
<dbReference type="KEGG" id="aswu:HUW51_10860"/>
<accession>A0A7G7G7R8</accession>
<keyword evidence="1" id="KW-0472">Membrane</keyword>
<dbReference type="Gene3D" id="3.55.50.30">
    <property type="match status" value="1"/>
</dbReference>
<evidence type="ECO:0000256" key="1">
    <source>
        <dbReference type="SAM" id="Phobius"/>
    </source>
</evidence>
<sequence length="346" mass="39856">MMDSQKLERFFKNECTPAEEQEVLEWFRNEELNAHQEQELAKMWEQETSQPTNDHNPTEILARIKASMHQNYPEMRVAGSEINKETEKLAGKIEWKKWYKMAAAILLPICLLTVVVHYYISERNAAQMVIAETLPGVRKTISLEDGSTITLNGSSKVVYRQHFPDDAREITLTGEAFFEVAKDKSRPFIVKTGPIATQALGTSFNINYRNNAPYIVVALATGVVRIDQEINQNKTELTKLRPNQQLIYDKKTARFELQPYDARVILGWRRGILFFNQASLTEVVSRLENWYGIPIELAGKVPEKTAEWNYTGEYNNQALEDVLTGISFVKDFTFEKKENKIVIHFN</sequence>
<name>A0A7G7G7R8_9BACT</name>
<reference evidence="4 5" key="1">
    <citation type="journal article" date="2018" name="Int. J. Syst. Evol. Microbiol.">
        <title>Adhaeribacter swui sp. nov., isolated from wet mud.</title>
        <authorList>
            <person name="Kim D.U."/>
            <person name="Kim K.W."/>
            <person name="Kang M.S."/>
            <person name="Kim J.Y."/>
            <person name="Jang J.H."/>
            <person name="Kim M.K."/>
        </authorList>
    </citation>
    <scope>NUCLEOTIDE SEQUENCE [LARGE SCALE GENOMIC DNA]</scope>
    <source>
        <strain evidence="4 5">KCTC 52873</strain>
    </source>
</reference>
<gene>
    <name evidence="4" type="ORF">HUW51_10860</name>
</gene>
<keyword evidence="1" id="KW-0812">Transmembrane</keyword>
<dbReference type="Pfam" id="PF16344">
    <property type="entry name" value="FecR_C"/>
    <property type="match status" value="1"/>
</dbReference>
<evidence type="ECO:0000259" key="2">
    <source>
        <dbReference type="Pfam" id="PF04773"/>
    </source>
</evidence>
<evidence type="ECO:0000259" key="3">
    <source>
        <dbReference type="Pfam" id="PF16344"/>
    </source>
</evidence>
<feature type="domain" description="Protein FecR C-terminal" evidence="3">
    <location>
        <begin position="273"/>
        <end position="343"/>
    </location>
</feature>
<dbReference type="EMBL" id="CP055156">
    <property type="protein sequence ID" value="QNF33202.1"/>
    <property type="molecule type" value="Genomic_DNA"/>
</dbReference>
<protein>
    <submittedName>
        <fullName evidence="4">FecR domain-containing protein</fullName>
    </submittedName>
</protein>
<proteinExistence type="predicted"/>
<dbReference type="InterPro" id="IPR012373">
    <property type="entry name" value="Ferrdict_sens_TM"/>
</dbReference>
<dbReference type="Proteomes" id="UP000515237">
    <property type="component" value="Chromosome"/>
</dbReference>
<dbReference type="AlphaFoldDB" id="A0A7G7G7R8"/>
<dbReference type="InterPro" id="IPR032508">
    <property type="entry name" value="FecR_C"/>
</dbReference>
<dbReference type="Pfam" id="PF04773">
    <property type="entry name" value="FecR"/>
    <property type="match status" value="1"/>
</dbReference>
<dbReference type="PANTHER" id="PTHR30273">
    <property type="entry name" value="PERIPLASMIC SIGNAL SENSOR AND SIGMA FACTOR ACTIVATOR FECR-RELATED"/>
    <property type="match status" value="1"/>
</dbReference>
<feature type="transmembrane region" description="Helical" evidence="1">
    <location>
        <begin position="98"/>
        <end position="120"/>
    </location>
</feature>
<dbReference type="Gene3D" id="2.60.120.1440">
    <property type="match status" value="1"/>
</dbReference>
<feature type="domain" description="FecR protein" evidence="2">
    <location>
        <begin position="132"/>
        <end position="225"/>
    </location>
</feature>
<dbReference type="InterPro" id="IPR006860">
    <property type="entry name" value="FecR"/>
</dbReference>
<dbReference type="PIRSF" id="PIRSF018266">
    <property type="entry name" value="FecR"/>
    <property type="match status" value="1"/>
</dbReference>
<organism evidence="4 5">
    <name type="scientific">Adhaeribacter swui</name>
    <dbReference type="NCBI Taxonomy" id="2086471"/>
    <lineage>
        <taxon>Bacteria</taxon>
        <taxon>Pseudomonadati</taxon>
        <taxon>Bacteroidota</taxon>
        <taxon>Cytophagia</taxon>
        <taxon>Cytophagales</taxon>
        <taxon>Hymenobacteraceae</taxon>
        <taxon>Adhaeribacter</taxon>
    </lineage>
</organism>
<keyword evidence="5" id="KW-1185">Reference proteome</keyword>